<dbReference type="AlphaFoldDB" id="A0A2J7PHL9"/>
<feature type="region of interest" description="Disordered" evidence="1">
    <location>
        <begin position="247"/>
        <end position="340"/>
    </location>
</feature>
<organism evidence="3 4">
    <name type="scientific">Cryptotermes secundus</name>
    <dbReference type="NCBI Taxonomy" id="105785"/>
    <lineage>
        <taxon>Eukaryota</taxon>
        <taxon>Metazoa</taxon>
        <taxon>Ecdysozoa</taxon>
        <taxon>Arthropoda</taxon>
        <taxon>Hexapoda</taxon>
        <taxon>Insecta</taxon>
        <taxon>Pterygota</taxon>
        <taxon>Neoptera</taxon>
        <taxon>Polyneoptera</taxon>
        <taxon>Dictyoptera</taxon>
        <taxon>Blattodea</taxon>
        <taxon>Blattoidea</taxon>
        <taxon>Termitoidae</taxon>
        <taxon>Kalotermitidae</taxon>
        <taxon>Cryptotermitinae</taxon>
        <taxon>Cryptotermes</taxon>
    </lineage>
</organism>
<dbReference type="Proteomes" id="UP000235965">
    <property type="component" value="Unassembled WGS sequence"/>
</dbReference>
<evidence type="ECO:0000256" key="1">
    <source>
        <dbReference type="SAM" id="MobiDB-lite"/>
    </source>
</evidence>
<feature type="compositionally biased region" description="Acidic residues" evidence="1">
    <location>
        <begin position="277"/>
        <end position="301"/>
    </location>
</feature>
<dbReference type="InParanoid" id="A0A2J7PHL9"/>
<reference evidence="3 4" key="1">
    <citation type="submission" date="2017-12" db="EMBL/GenBank/DDBJ databases">
        <title>Hemimetabolous genomes reveal molecular basis of termite eusociality.</title>
        <authorList>
            <person name="Harrison M.C."/>
            <person name="Jongepier E."/>
            <person name="Robertson H.M."/>
            <person name="Arning N."/>
            <person name="Bitard-Feildel T."/>
            <person name="Chao H."/>
            <person name="Childers C.P."/>
            <person name="Dinh H."/>
            <person name="Doddapaneni H."/>
            <person name="Dugan S."/>
            <person name="Gowin J."/>
            <person name="Greiner C."/>
            <person name="Han Y."/>
            <person name="Hu H."/>
            <person name="Hughes D.S.T."/>
            <person name="Huylmans A.-K."/>
            <person name="Kemena C."/>
            <person name="Kremer L.P.M."/>
            <person name="Lee S.L."/>
            <person name="Lopez-Ezquerra A."/>
            <person name="Mallet L."/>
            <person name="Monroy-Kuhn J.M."/>
            <person name="Moser A."/>
            <person name="Murali S.C."/>
            <person name="Muzny D.M."/>
            <person name="Otani S."/>
            <person name="Piulachs M.-D."/>
            <person name="Poelchau M."/>
            <person name="Qu J."/>
            <person name="Schaub F."/>
            <person name="Wada-Katsumata A."/>
            <person name="Worley K.C."/>
            <person name="Xie Q."/>
            <person name="Ylla G."/>
            <person name="Poulsen M."/>
            <person name="Gibbs R.A."/>
            <person name="Schal C."/>
            <person name="Richards S."/>
            <person name="Belles X."/>
            <person name="Korb J."/>
            <person name="Bornberg-Bauer E."/>
        </authorList>
    </citation>
    <scope>NUCLEOTIDE SEQUENCE [LARGE SCALE GENOMIC DNA]</scope>
    <source>
        <tissue evidence="3">Whole body</tissue>
    </source>
</reference>
<proteinExistence type="predicted"/>
<feature type="compositionally biased region" description="Polar residues" evidence="1">
    <location>
        <begin position="392"/>
        <end position="410"/>
    </location>
</feature>
<keyword evidence="2" id="KW-0472">Membrane</keyword>
<dbReference type="OrthoDB" id="6362812at2759"/>
<keyword evidence="4" id="KW-1185">Reference proteome</keyword>
<feature type="compositionally biased region" description="Basic and acidic residues" evidence="1">
    <location>
        <begin position="491"/>
        <end position="513"/>
    </location>
</feature>
<feature type="region of interest" description="Disordered" evidence="1">
    <location>
        <begin position="571"/>
        <end position="621"/>
    </location>
</feature>
<accession>A0A2J7PHL9</accession>
<dbReference type="EMBL" id="NEVH01025135">
    <property type="protein sequence ID" value="PNF15818.1"/>
    <property type="molecule type" value="Genomic_DNA"/>
</dbReference>
<dbReference type="STRING" id="105785.A0A2J7PHL9"/>
<gene>
    <name evidence="3" type="ORF">B7P43_G09901</name>
</gene>
<evidence type="ECO:0000313" key="3">
    <source>
        <dbReference type="EMBL" id="PNF15818.1"/>
    </source>
</evidence>
<feature type="compositionally biased region" description="Polar residues" evidence="1">
    <location>
        <begin position="593"/>
        <end position="607"/>
    </location>
</feature>
<name>A0A2J7PHL9_9NEOP</name>
<feature type="region of interest" description="Disordered" evidence="1">
    <location>
        <begin position="392"/>
        <end position="415"/>
    </location>
</feature>
<feature type="region of interest" description="Disordered" evidence="1">
    <location>
        <begin position="452"/>
        <end position="539"/>
    </location>
</feature>
<evidence type="ECO:0000313" key="4">
    <source>
        <dbReference type="Proteomes" id="UP000235965"/>
    </source>
</evidence>
<keyword evidence="2" id="KW-0812">Transmembrane</keyword>
<feature type="compositionally biased region" description="Basic and acidic residues" evidence="1">
    <location>
        <begin position="523"/>
        <end position="537"/>
    </location>
</feature>
<keyword evidence="2" id="KW-1133">Transmembrane helix</keyword>
<feature type="transmembrane region" description="Helical" evidence="2">
    <location>
        <begin position="67"/>
        <end position="92"/>
    </location>
</feature>
<comment type="caution">
    <text evidence="3">The sequence shown here is derived from an EMBL/GenBank/DDBJ whole genome shotgun (WGS) entry which is preliminary data.</text>
</comment>
<evidence type="ECO:0000256" key="2">
    <source>
        <dbReference type="SAM" id="Phobius"/>
    </source>
</evidence>
<feature type="compositionally biased region" description="Low complexity" evidence="1">
    <location>
        <begin position="325"/>
        <end position="340"/>
    </location>
</feature>
<feature type="compositionally biased region" description="Basic and acidic residues" evidence="1">
    <location>
        <begin position="302"/>
        <end position="319"/>
    </location>
</feature>
<sequence>MMFLPDGRKLLESNKSDIFINSTSGIPSTSIGSPDDGFFGNSSYNASGEGMVDFGEIDFGFSDMQTVFLACFATLMPLMFILVTAIGVRFLWRRFRARKGDGYEGVLQRDGSSDPLAVKSLSASGNLLTDELKTSESQFSVTPAEEIEDVTSQSPLLSYGASSGSLPNHTSKSANGSIITMTLKNNHLIVETEERGVNLEDGNTKMTTTKFTASASPHENTVFVVEVQQGGAARSSDAELYLKLSSSAVSSQEDIDEEDSSRRSSSQRAQVHRPPDIDVDEVSDEELEEIDDDEEEEDEDTTEKNVTREEIVEDSHDGSMKTNTGLSQSDLSISSSGSNNPSYRYGNQVGYEGGHFGYPQYAGYASSDGKAERNADSARLAVPGRNTSVAIAMTRASSVTDGNDKSSNTEMRGRYSIDATTVNNRLLSDIQAIERRQQEDDLLQEEQRQLGNGTGTLAVANGGTTSSPVNDKMEDDNQDGIPTESLTTPLEKTHTGEKQNSGCKDEVNSKPETEVNTSAFEVNNEKFDGDGVSEGKKRGSLPVITPELYTQIKQTTKSLILDKASKPGLSTRFEKFRNENSPLDDTEKDVVNDASQPKDTAPITSQEYENEAFVASDQITS</sequence>
<protein>
    <submittedName>
        <fullName evidence="3">Uncharacterized protein</fullName>
    </submittedName>
</protein>